<gene>
    <name evidence="4" type="ORF">C6P64_15360</name>
</gene>
<evidence type="ECO:0000313" key="5">
    <source>
        <dbReference type="Proteomes" id="UP000238589"/>
    </source>
</evidence>
<comment type="caution">
    <text evidence="4">The sequence shown here is derived from an EMBL/GenBank/DDBJ whole genome shotgun (WGS) entry which is preliminary data.</text>
</comment>
<dbReference type="OrthoDB" id="9803233at2"/>
<dbReference type="InterPro" id="IPR016181">
    <property type="entry name" value="Acyl_CoA_acyltransferase"/>
</dbReference>
<dbReference type="Gene3D" id="3.40.630.30">
    <property type="match status" value="1"/>
</dbReference>
<dbReference type="GO" id="GO:0016747">
    <property type="term" value="F:acyltransferase activity, transferring groups other than amino-acyl groups"/>
    <property type="evidence" value="ECO:0007669"/>
    <property type="project" value="InterPro"/>
</dbReference>
<dbReference type="CDD" id="cd04301">
    <property type="entry name" value="NAT_SF"/>
    <property type="match status" value="1"/>
</dbReference>
<evidence type="ECO:0000256" key="2">
    <source>
        <dbReference type="ARBA" id="ARBA00023315"/>
    </source>
</evidence>
<dbReference type="Proteomes" id="UP000238589">
    <property type="component" value="Unassembled WGS sequence"/>
</dbReference>
<evidence type="ECO:0000256" key="1">
    <source>
        <dbReference type="ARBA" id="ARBA00022679"/>
    </source>
</evidence>
<keyword evidence="5" id="KW-1185">Reference proteome</keyword>
<dbReference type="PANTHER" id="PTHR43877:SF2">
    <property type="entry name" value="AMINOALKYLPHOSPHONATE N-ACETYLTRANSFERASE-RELATED"/>
    <property type="match status" value="1"/>
</dbReference>
<proteinExistence type="predicted"/>
<dbReference type="AlphaFoldDB" id="A0A2S9K1D9"/>
<name>A0A2S9K1D9_9BURK</name>
<dbReference type="PROSITE" id="PS51186">
    <property type="entry name" value="GNAT"/>
    <property type="match status" value="1"/>
</dbReference>
<organism evidence="4 5">
    <name type="scientific">Malikia granosa</name>
    <dbReference type="NCBI Taxonomy" id="263067"/>
    <lineage>
        <taxon>Bacteria</taxon>
        <taxon>Pseudomonadati</taxon>
        <taxon>Pseudomonadota</taxon>
        <taxon>Betaproteobacteria</taxon>
        <taxon>Burkholderiales</taxon>
        <taxon>Comamonadaceae</taxon>
        <taxon>Malikia</taxon>
    </lineage>
</organism>
<sequence>MSDQFLYTTLLDPLARPLIESLSHEYETRYAESSLEAGEVREMQKYPPELFAPPDGNFLLLLRHGEAIAGGAFKRYDAQTAEFKRIWTRGDLRRQGLARRLLVELEAQAQRQGYRRIYLTTGNRQPEAVGLYLSHGYRKLFDHAIDPEVRCSLPFEKPLAPVPDRAVTFSPPFPSTTLASA</sequence>
<dbReference type="EMBL" id="PVLQ01000079">
    <property type="protein sequence ID" value="PRD64266.1"/>
    <property type="molecule type" value="Genomic_DNA"/>
</dbReference>
<feature type="domain" description="N-acetyltransferase" evidence="3">
    <location>
        <begin position="13"/>
        <end position="160"/>
    </location>
</feature>
<evidence type="ECO:0000313" key="4">
    <source>
        <dbReference type="EMBL" id="PRD64266.1"/>
    </source>
</evidence>
<dbReference type="InterPro" id="IPR050832">
    <property type="entry name" value="Bact_Acetyltransf"/>
</dbReference>
<dbReference type="PANTHER" id="PTHR43877">
    <property type="entry name" value="AMINOALKYLPHOSPHONATE N-ACETYLTRANSFERASE-RELATED-RELATED"/>
    <property type="match status" value="1"/>
</dbReference>
<keyword evidence="2" id="KW-0012">Acyltransferase</keyword>
<dbReference type="RefSeq" id="WP_105749437.1">
    <property type="nucleotide sequence ID" value="NZ_PVLQ01000079.1"/>
</dbReference>
<dbReference type="InterPro" id="IPR000182">
    <property type="entry name" value="GNAT_dom"/>
</dbReference>
<protein>
    <submittedName>
        <fullName evidence="4">GNAT family N-acetyltransferase</fullName>
    </submittedName>
</protein>
<accession>A0A2S9K1D9</accession>
<keyword evidence="1 4" id="KW-0808">Transferase</keyword>
<reference evidence="4 5" key="1">
    <citation type="submission" date="2018-03" db="EMBL/GenBank/DDBJ databases">
        <title>Comparative genomics illustrates the genes involved in a hyperalkaliphilic mechanisms of Serpentinomonas isolated from highly-alkaline calcium-rich serpentinized springs.</title>
        <authorList>
            <person name="Suzuki S."/>
            <person name="Ishii S."/>
            <person name="Walworth N."/>
            <person name="Bird L."/>
            <person name="Kuenen J.G."/>
            <person name="Nealson K.H."/>
        </authorList>
    </citation>
    <scope>NUCLEOTIDE SEQUENCE [LARGE SCALE GENOMIC DNA]</scope>
    <source>
        <strain evidence="4 5">P1</strain>
    </source>
</reference>
<evidence type="ECO:0000259" key="3">
    <source>
        <dbReference type="PROSITE" id="PS51186"/>
    </source>
</evidence>
<dbReference type="SUPFAM" id="SSF55729">
    <property type="entry name" value="Acyl-CoA N-acyltransferases (Nat)"/>
    <property type="match status" value="1"/>
</dbReference>
<dbReference type="Pfam" id="PF00583">
    <property type="entry name" value="Acetyltransf_1"/>
    <property type="match status" value="1"/>
</dbReference>